<keyword evidence="1" id="KW-0732">Signal</keyword>
<protein>
    <recommendedName>
        <fullName evidence="4">Hydroxyproline-rich glycoprotein family protein</fullName>
    </recommendedName>
</protein>
<organism evidence="2 3">
    <name type="scientific">Vigna unguiculata</name>
    <name type="common">Cowpea</name>
    <dbReference type="NCBI Taxonomy" id="3917"/>
    <lineage>
        <taxon>Eukaryota</taxon>
        <taxon>Viridiplantae</taxon>
        <taxon>Streptophyta</taxon>
        <taxon>Embryophyta</taxon>
        <taxon>Tracheophyta</taxon>
        <taxon>Spermatophyta</taxon>
        <taxon>Magnoliopsida</taxon>
        <taxon>eudicotyledons</taxon>
        <taxon>Gunneridae</taxon>
        <taxon>Pentapetalae</taxon>
        <taxon>rosids</taxon>
        <taxon>fabids</taxon>
        <taxon>Fabales</taxon>
        <taxon>Fabaceae</taxon>
        <taxon>Papilionoideae</taxon>
        <taxon>50 kb inversion clade</taxon>
        <taxon>NPAAA clade</taxon>
        <taxon>indigoferoid/millettioid clade</taxon>
        <taxon>Phaseoleae</taxon>
        <taxon>Vigna</taxon>
    </lineage>
</organism>
<feature type="chain" id="PRO_5020040709" description="Hydroxyproline-rich glycoprotein family protein" evidence="1">
    <location>
        <begin position="31"/>
        <end position="99"/>
    </location>
</feature>
<sequence>MGRSSSFMVLPLLLLTFSSIIITHSRVAEARLTTKILFPPDEDYDSPDLDISVQPPLPDFILHPKLPHADILENIPLPDLQFPEIPFTEAANKAVKKTP</sequence>
<dbReference type="Proteomes" id="UP000501690">
    <property type="component" value="Linkage Group LG1"/>
</dbReference>
<feature type="signal peptide" evidence="1">
    <location>
        <begin position="1"/>
        <end position="30"/>
    </location>
</feature>
<proteinExistence type="predicted"/>
<dbReference type="AlphaFoldDB" id="A0A4D6KHA1"/>
<evidence type="ECO:0000313" key="3">
    <source>
        <dbReference type="Proteomes" id="UP000501690"/>
    </source>
</evidence>
<dbReference type="EMBL" id="CP039345">
    <property type="protein sequence ID" value="QCD76582.1"/>
    <property type="molecule type" value="Genomic_DNA"/>
</dbReference>
<reference evidence="2 3" key="1">
    <citation type="submission" date="2019-04" db="EMBL/GenBank/DDBJ databases">
        <title>An improved genome assembly and genetic linkage map for asparagus bean, Vigna unguiculata ssp. sesquipedialis.</title>
        <authorList>
            <person name="Xia Q."/>
            <person name="Zhang R."/>
            <person name="Dong Y."/>
        </authorList>
    </citation>
    <scope>NUCLEOTIDE SEQUENCE [LARGE SCALE GENOMIC DNA]</scope>
    <source>
        <tissue evidence="2">Leaf</tissue>
    </source>
</reference>
<keyword evidence="3" id="KW-1185">Reference proteome</keyword>
<evidence type="ECO:0000313" key="2">
    <source>
        <dbReference type="EMBL" id="QCD76582.1"/>
    </source>
</evidence>
<accession>A0A4D6KHA1</accession>
<evidence type="ECO:0008006" key="4">
    <source>
        <dbReference type="Google" id="ProtNLM"/>
    </source>
</evidence>
<gene>
    <name evidence="2" type="ORF">DEO72_LG1g203</name>
</gene>
<name>A0A4D6KHA1_VIGUN</name>
<dbReference type="Gramene" id="Vigun06g219700.1.v1.2">
    <property type="protein sequence ID" value="Vigun06g219700.1.v1.2.CDS.1"/>
    <property type="gene ID" value="Vigun06g219700.v1.2"/>
</dbReference>
<evidence type="ECO:0000256" key="1">
    <source>
        <dbReference type="SAM" id="SignalP"/>
    </source>
</evidence>